<dbReference type="AlphaFoldDB" id="A0A1G2MC10"/>
<proteinExistence type="predicted"/>
<dbReference type="EMBL" id="MHRI01000028">
    <property type="protein sequence ID" value="OHA20572.1"/>
    <property type="molecule type" value="Genomic_DNA"/>
</dbReference>
<evidence type="ECO:0000256" key="1">
    <source>
        <dbReference type="SAM" id="Phobius"/>
    </source>
</evidence>
<name>A0A1G2MC10_9BACT</name>
<evidence type="ECO:0000313" key="3">
    <source>
        <dbReference type="Proteomes" id="UP000178121"/>
    </source>
</evidence>
<keyword evidence="1" id="KW-1133">Transmembrane helix</keyword>
<keyword evidence="1" id="KW-0472">Membrane</keyword>
<keyword evidence="1" id="KW-0812">Transmembrane</keyword>
<dbReference type="Proteomes" id="UP000178121">
    <property type="component" value="Unassembled WGS sequence"/>
</dbReference>
<protein>
    <submittedName>
        <fullName evidence="2">Uncharacterized protein</fullName>
    </submittedName>
</protein>
<accession>A0A1G2MC10</accession>
<gene>
    <name evidence="2" type="ORF">A2849_03115</name>
</gene>
<feature type="transmembrane region" description="Helical" evidence="1">
    <location>
        <begin position="12"/>
        <end position="36"/>
    </location>
</feature>
<feature type="transmembrane region" description="Helical" evidence="1">
    <location>
        <begin position="48"/>
        <end position="71"/>
    </location>
</feature>
<sequence>MTFSPSLLLQPLPLGIFLALCLLVFSAFSIAFIYHWREYGMDAKFIRVAPSVYLIMSGLFCGLAIIFYLSLL</sequence>
<organism evidence="2 3">
    <name type="scientific">Candidatus Taylorbacteria bacterium RIFCSPHIGHO2_01_FULL_51_15</name>
    <dbReference type="NCBI Taxonomy" id="1802304"/>
    <lineage>
        <taxon>Bacteria</taxon>
        <taxon>Candidatus Tayloriibacteriota</taxon>
    </lineage>
</organism>
<evidence type="ECO:0000313" key="2">
    <source>
        <dbReference type="EMBL" id="OHA20572.1"/>
    </source>
</evidence>
<comment type="caution">
    <text evidence="2">The sequence shown here is derived from an EMBL/GenBank/DDBJ whole genome shotgun (WGS) entry which is preliminary data.</text>
</comment>
<reference evidence="2 3" key="1">
    <citation type="journal article" date="2016" name="Nat. Commun.">
        <title>Thousands of microbial genomes shed light on interconnected biogeochemical processes in an aquifer system.</title>
        <authorList>
            <person name="Anantharaman K."/>
            <person name="Brown C.T."/>
            <person name="Hug L.A."/>
            <person name="Sharon I."/>
            <person name="Castelle C.J."/>
            <person name="Probst A.J."/>
            <person name="Thomas B.C."/>
            <person name="Singh A."/>
            <person name="Wilkins M.J."/>
            <person name="Karaoz U."/>
            <person name="Brodie E.L."/>
            <person name="Williams K.H."/>
            <person name="Hubbard S.S."/>
            <person name="Banfield J.F."/>
        </authorList>
    </citation>
    <scope>NUCLEOTIDE SEQUENCE [LARGE SCALE GENOMIC DNA]</scope>
</reference>